<dbReference type="EMBL" id="CP024988">
    <property type="protein sequence ID" value="AWT27317.1"/>
    <property type="molecule type" value="Genomic_DNA"/>
</dbReference>
<keyword evidence="2" id="KW-0472">Membrane</keyword>
<gene>
    <name evidence="4" type="ORF">Csp1_25690</name>
</gene>
<feature type="domain" description="GAF" evidence="3">
    <location>
        <begin position="160"/>
        <end position="261"/>
    </location>
</feature>
<dbReference type="AlphaFoldDB" id="A0A2Z3YYZ9"/>
<keyword evidence="2" id="KW-0812">Transmembrane</keyword>
<reference evidence="5" key="1">
    <citation type="submission" date="2017-11" db="EMBL/GenBank/DDBJ databases">
        <title>Otitis media/interna in a cat caused by the recently described species Corynebacterium provencense.</title>
        <authorList>
            <person name="Kittl S."/>
            <person name="Brodard I."/>
            <person name="Rychener L."/>
            <person name="Jores J."/>
            <person name="Roosje P."/>
            <person name="Gobeli Brawand S."/>
        </authorList>
    </citation>
    <scope>NUCLEOTIDE SEQUENCE [LARGE SCALE GENOMIC DNA]</scope>
    <source>
        <strain evidence="5">17KM38</strain>
    </source>
</reference>
<sequence>MPGGRPDYLGFVLDVVFALLAIAGSTLFGWRLDDVDNIGDLKWFDMLLLLVALSGAIGPLLLRHLRTGSQLRSSSERTGALVRGFNDIAESNHAFTRGEMTSERVTELKKHAAASAAAMLTDGNRTARVSVYRVDRSDEEDEGTPTPGKQYLSLEACGGRGDHPRPKFTSETDEGKFLCDRIMRDGVHPLFVNDVDNAPPKAVLNISESASYKSFMMIPICKDVNGVKQAKAVGAVFVDFNTTSVFTEQDREIGWAIASQFFVAFTAIRESAVAAQKNWKNTVLLALDNLGKEENGERPSRPGRS</sequence>
<dbReference type="Pfam" id="PF13185">
    <property type="entry name" value="GAF_2"/>
    <property type="match status" value="1"/>
</dbReference>
<dbReference type="SUPFAM" id="SSF55781">
    <property type="entry name" value="GAF domain-like"/>
    <property type="match status" value="1"/>
</dbReference>
<evidence type="ECO:0000313" key="4">
    <source>
        <dbReference type="EMBL" id="AWT27317.1"/>
    </source>
</evidence>
<keyword evidence="2" id="KW-1133">Transmembrane helix</keyword>
<dbReference type="InterPro" id="IPR029016">
    <property type="entry name" value="GAF-like_dom_sf"/>
</dbReference>
<proteinExistence type="predicted"/>
<keyword evidence="5" id="KW-1185">Reference proteome</keyword>
<accession>A0A2Z3YYZ9</accession>
<name>A0A2Z3YYZ9_9CORY</name>
<dbReference type="InterPro" id="IPR003018">
    <property type="entry name" value="GAF"/>
</dbReference>
<feature type="transmembrane region" description="Helical" evidence="2">
    <location>
        <begin position="43"/>
        <end position="62"/>
    </location>
</feature>
<dbReference type="Proteomes" id="UP000247696">
    <property type="component" value="Chromosome"/>
</dbReference>
<dbReference type="KEGG" id="cpre:Csp1_25690"/>
<organism evidence="4 5">
    <name type="scientific">Corynebacterium provencense</name>
    <dbReference type="NCBI Taxonomy" id="1737425"/>
    <lineage>
        <taxon>Bacteria</taxon>
        <taxon>Bacillati</taxon>
        <taxon>Actinomycetota</taxon>
        <taxon>Actinomycetes</taxon>
        <taxon>Mycobacteriales</taxon>
        <taxon>Corynebacteriaceae</taxon>
        <taxon>Corynebacterium</taxon>
    </lineage>
</organism>
<feature type="compositionally biased region" description="Basic and acidic residues" evidence="1">
    <location>
        <begin position="160"/>
        <end position="169"/>
    </location>
</feature>
<evidence type="ECO:0000313" key="5">
    <source>
        <dbReference type="Proteomes" id="UP000247696"/>
    </source>
</evidence>
<feature type="transmembrane region" description="Helical" evidence="2">
    <location>
        <begin position="12"/>
        <end position="31"/>
    </location>
</feature>
<protein>
    <recommendedName>
        <fullName evidence="3">GAF domain-containing protein</fullName>
    </recommendedName>
</protein>
<feature type="region of interest" description="Disordered" evidence="1">
    <location>
        <begin position="135"/>
        <end position="169"/>
    </location>
</feature>
<evidence type="ECO:0000256" key="1">
    <source>
        <dbReference type="SAM" id="MobiDB-lite"/>
    </source>
</evidence>
<evidence type="ECO:0000259" key="3">
    <source>
        <dbReference type="Pfam" id="PF13185"/>
    </source>
</evidence>
<dbReference type="Gene3D" id="3.30.450.40">
    <property type="match status" value="1"/>
</dbReference>
<evidence type="ECO:0000256" key="2">
    <source>
        <dbReference type="SAM" id="Phobius"/>
    </source>
</evidence>